<dbReference type="InterPro" id="IPR036397">
    <property type="entry name" value="RNaseH_sf"/>
</dbReference>
<accession>A0A0J7K0G3</accession>
<proteinExistence type="predicted"/>
<keyword evidence="2" id="KW-0808">Transferase</keyword>
<dbReference type="Proteomes" id="UP000036403">
    <property type="component" value="Unassembled WGS sequence"/>
</dbReference>
<dbReference type="GO" id="GO:0005634">
    <property type="term" value="C:nucleus"/>
    <property type="evidence" value="ECO:0007669"/>
    <property type="project" value="TreeGrafter"/>
</dbReference>
<dbReference type="GO" id="GO:0032259">
    <property type="term" value="P:methylation"/>
    <property type="evidence" value="ECO:0007669"/>
    <property type="project" value="UniProtKB-KW"/>
</dbReference>
<organism evidence="2 3">
    <name type="scientific">Lasius niger</name>
    <name type="common">Black garden ant</name>
    <dbReference type="NCBI Taxonomy" id="67767"/>
    <lineage>
        <taxon>Eukaryota</taxon>
        <taxon>Metazoa</taxon>
        <taxon>Ecdysozoa</taxon>
        <taxon>Arthropoda</taxon>
        <taxon>Hexapoda</taxon>
        <taxon>Insecta</taxon>
        <taxon>Pterygota</taxon>
        <taxon>Neoptera</taxon>
        <taxon>Endopterygota</taxon>
        <taxon>Hymenoptera</taxon>
        <taxon>Apocrita</taxon>
        <taxon>Aculeata</taxon>
        <taxon>Formicoidea</taxon>
        <taxon>Formicidae</taxon>
        <taxon>Formicinae</taxon>
        <taxon>Lasius</taxon>
        <taxon>Lasius</taxon>
    </lineage>
</organism>
<dbReference type="GO" id="GO:0035861">
    <property type="term" value="C:site of double-strand break"/>
    <property type="evidence" value="ECO:0007669"/>
    <property type="project" value="TreeGrafter"/>
</dbReference>
<reference evidence="2 3" key="1">
    <citation type="submission" date="2015-04" db="EMBL/GenBank/DDBJ databases">
        <title>Lasius niger genome sequencing.</title>
        <authorList>
            <person name="Konorov E.A."/>
            <person name="Nikitin M.A."/>
            <person name="Kirill M.V."/>
            <person name="Chang P."/>
        </authorList>
    </citation>
    <scope>NUCLEOTIDE SEQUENCE [LARGE SCALE GENOMIC DNA]</scope>
    <source>
        <tissue evidence="2">Whole</tissue>
    </source>
</reference>
<dbReference type="GO" id="GO:0000014">
    <property type="term" value="F:single-stranded DNA endodeoxyribonuclease activity"/>
    <property type="evidence" value="ECO:0007669"/>
    <property type="project" value="TreeGrafter"/>
</dbReference>
<dbReference type="PANTHER" id="PTHR46060:SF2">
    <property type="entry name" value="HISTONE-LYSINE N-METHYLTRANSFERASE SETMAR"/>
    <property type="match status" value="1"/>
</dbReference>
<dbReference type="InterPro" id="IPR052709">
    <property type="entry name" value="Transposase-MT_Hybrid"/>
</dbReference>
<dbReference type="GO" id="GO:0044547">
    <property type="term" value="F:DNA topoisomerase binding"/>
    <property type="evidence" value="ECO:0007669"/>
    <property type="project" value="TreeGrafter"/>
</dbReference>
<dbReference type="GO" id="GO:0031297">
    <property type="term" value="P:replication fork processing"/>
    <property type="evidence" value="ECO:0007669"/>
    <property type="project" value="TreeGrafter"/>
</dbReference>
<dbReference type="Pfam" id="PF17906">
    <property type="entry name" value="HTH_48"/>
    <property type="match status" value="1"/>
</dbReference>
<keyword evidence="2" id="KW-0489">Methyltransferase</keyword>
<dbReference type="GO" id="GO:0042800">
    <property type="term" value="F:histone H3K4 methyltransferase activity"/>
    <property type="evidence" value="ECO:0007669"/>
    <property type="project" value="TreeGrafter"/>
</dbReference>
<protein>
    <submittedName>
        <fullName evidence="2">Histone-lysine n-methyltransferase setmar-like protein</fullName>
    </submittedName>
</protein>
<dbReference type="GO" id="GO:0046975">
    <property type="term" value="F:histone H3K36 methyltransferase activity"/>
    <property type="evidence" value="ECO:0007669"/>
    <property type="project" value="TreeGrafter"/>
</dbReference>
<keyword evidence="3" id="KW-1185">Reference proteome</keyword>
<sequence length="192" mass="22675">MDINRVNLRVIMMYEFRRRTLISNTVKNICGVFGENAVSISTCERWFAKFERGDFNLDDQPRSGCPPKIDDDIVRNLVDTNPRISTEVAERLNVNRSTAFQHLKKLDYNLKLNVWVPHNLTEKNKMDRVSTANSLLRRLKTDPFLDRLVTGDEKWIQYDNVRRKRTWKQRNERGQSMPKAGLHPRKVMLSVW</sequence>
<dbReference type="GO" id="GO:0003697">
    <property type="term" value="F:single-stranded DNA binding"/>
    <property type="evidence" value="ECO:0007669"/>
    <property type="project" value="TreeGrafter"/>
</dbReference>
<dbReference type="InterPro" id="IPR001888">
    <property type="entry name" value="Transposase_1"/>
</dbReference>
<dbReference type="STRING" id="67767.A0A0J7K0G3"/>
<evidence type="ECO:0000259" key="1">
    <source>
        <dbReference type="Pfam" id="PF17906"/>
    </source>
</evidence>
<dbReference type="GO" id="GO:0006303">
    <property type="term" value="P:double-strand break repair via nonhomologous end joining"/>
    <property type="evidence" value="ECO:0007669"/>
    <property type="project" value="TreeGrafter"/>
</dbReference>
<dbReference type="GO" id="GO:0000729">
    <property type="term" value="P:DNA double-strand break processing"/>
    <property type="evidence" value="ECO:0007669"/>
    <property type="project" value="TreeGrafter"/>
</dbReference>
<dbReference type="InterPro" id="IPR041426">
    <property type="entry name" value="Mos1_HTH"/>
</dbReference>
<dbReference type="Pfam" id="PF01359">
    <property type="entry name" value="Transposase_1"/>
    <property type="match status" value="1"/>
</dbReference>
<dbReference type="EMBL" id="LBMM01019032">
    <property type="protein sequence ID" value="KMQ83636.1"/>
    <property type="molecule type" value="Genomic_DNA"/>
</dbReference>
<dbReference type="GO" id="GO:0000793">
    <property type="term" value="C:condensed chromosome"/>
    <property type="evidence" value="ECO:0007669"/>
    <property type="project" value="TreeGrafter"/>
</dbReference>
<evidence type="ECO:0000313" key="2">
    <source>
        <dbReference type="EMBL" id="KMQ83636.1"/>
    </source>
</evidence>
<feature type="domain" description="Mos1 transposase HTH" evidence="1">
    <location>
        <begin position="5"/>
        <end position="54"/>
    </location>
</feature>
<dbReference type="GO" id="GO:0015074">
    <property type="term" value="P:DNA integration"/>
    <property type="evidence" value="ECO:0007669"/>
    <property type="project" value="TreeGrafter"/>
</dbReference>
<evidence type="ECO:0000313" key="3">
    <source>
        <dbReference type="Proteomes" id="UP000036403"/>
    </source>
</evidence>
<dbReference type="Gene3D" id="1.10.10.1450">
    <property type="match status" value="1"/>
</dbReference>
<dbReference type="PANTHER" id="PTHR46060">
    <property type="entry name" value="MARINER MOS1 TRANSPOSASE-LIKE PROTEIN"/>
    <property type="match status" value="1"/>
</dbReference>
<dbReference type="GO" id="GO:0044774">
    <property type="term" value="P:mitotic DNA integrity checkpoint signaling"/>
    <property type="evidence" value="ECO:0007669"/>
    <property type="project" value="TreeGrafter"/>
</dbReference>
<name>A0A0J7K0G3_LASNI</name>
<dbReference type="GO" id="GO:0003690">
    <property type="term" value="F:double-stranded DNA binding"/>
    <property type="evidence" value="ECO:0007669"/>
    <property type="project" value="TreeGrafter"/>
</dbReference>
<dbReference type="PaxDb" id="67767-A0A0J7K0G3"/>
<dbReference type="Gene3D" id="3.30.420.10">
    <property type="entry name" value="Ribonuclease H-like superfamily/Ribonuclease H"/>
    <property type="match status" value="1"/>
</dbReference>
<dbReference type="OrthoDB" id="10034054at2759"/>
<gene>
    <name evidence="2" type="ORF">RF55_19484</name>
</gene>
<comment type="caution">
    <text evidence="2">The sequence shown here is derived from an EMBL/GenBank/DDBJ whole genome shotgun (WGS) entry which is preliminary data.</text>
</comment>
<dbReference type="AlphaFoldDB" id="A0A0J7K0G3"/>